<keyword evidence="2" id="KW-1185">Reference proteome</keyword>
<dbReference type="OrthoDB" id="408631at2759"/>
<dbReference type="Proteomes" id="UP000800041">
    <property type="component" value="Unassembled WGS sequence"/>
</dbReference>
<reference evidence="1" key="1">
    <citation type="journal article" date="2020" name="Stud. Mycol.">
        <title>101 Dothideomycetes genomes: a test case for predicting lifestyles and emergence of pathogens.</title>
        <authorList>
            <person name="Haridas S."/>
            <person name="Albert R."/>
            <person name="Binder M."/>
            <person name="Bloem J."/>
            <person name="Labutti K."/>
            <person name="Salamov A."/>
            <person name="Andreopoulos B."/>
            <person name="Baker S."/>
            <person name="Barry K."/>
            <person name="Bills G."/>
            <person name="Bluhm B."/>
            <person name="Cannon C."/>
            <person name="Castanera R."/>
            <person name="Culley D."/>
            <person name="Daum C."/>
            <person name="Ezra D."/>
            <person name="Gonzalez J."/>
            <person name="Henrissat B."/>
            <person name="Kuo A."/>
            <person name="Liang C."/>
            <person name="Lipzen A."/>
            <person name="Lutzoni F."/>
            <person name="Magnuson J."/>
            <person name="Mondo S."/>
            <person name="Nolan M."/>
            <person name="Ohm R."/>
            <person name="Pangilinan J."/>
            <person name="Park H.-J."/>
            <person name="Ramirez L."/>
            <person name="Alfaro M."/>
            <person name="Sun H."/>
            <person name="Tritt A."/>
            <person name="Yoshinaga Y."/>
            <person name="Zwiers L.-H."/>
            <person name="Turgeon B."/>
            <person name="Goodwin S."/>
            <person name="Spatafora J."/>
            <person name="Crous P."/>
            <person name="Grigoriev I."/>
        </authorList>
    </citation>
    <scope>NUCLEOTIDE SEQUENCE</scope>
    <source>
        <strain evidence="1">CBS 113979</strain>
    </source>
</reference>
<dbReference type="InterPro" id="IPR032675">
    <property type="entry name" value="LRR_dom_sf"/>
</dbReference>
<protein>
    <recommendedName>
        <fullName evidence="3">RNI-like protein</fullName>
    </recommendedName>
</protein>
<evidence type="ECO:0000313" key="2">
    <source>
        <dbReference type="Proteomes" id="UP000800041"/>
    </source>
</evidence>
<evidence type="ECO:0008006" key="3">
    <source>
        <dbReference type="Google" id="ProtNLM"/>
    </source>
</evidence>
<dbReference type="SUPFAM" id="SSF52047">
    <property type="entry name" value="RNI-like"/>
    <property type="match status" value="1"/>
</dbReference>
<proteinExistence type="predicted"/>
<sequence>MTELPTYESARLPDPWSFIIPYLDKHTILSLSCVSPKQCGRAQGRLWAEPRKYWPTDEEHVVDTFCSFVNVVRTKYRRPNTPDPRAYVHTLDLSGLKRETLQNVVDKDSIRTILLGLPNLCSLLTNGTEFMDHYCGSSLQSLSDFPSSLSVFSARSCPNMTSVSLSGLLGKMPNIAYLDISDNPRPPQDNLTRALESQPLNHFSKLRTLKLRNTSLSEDILKQLLRIFSSSTEQENLSVPFACLDSLDIRDNSLSAKALVQLFPQEGPVAASELPPSYNEFYPRPSLVARISPMVNMNWSSFLESMGRSRVQSQLCTDDEAAIVESVRHSQTDVQSSSGSPSTGLKALYLSGNECSFTNITLCLERIPALQTWDVGDLEFKAFSQRSELQQLLGALACASQLRWLRIDHRIVTSSTPHEESVERQSEKEHFSSSFKNLVFPPAFFFLESLVLTSVPPRDNENNTVSNALVSFLQACGDMEVLLQEYHQQMHEHSGTSSTGTSPIPLPLRIISELILEMAPLPKADSADQAPNEDVGENGEFEMSLRDDFSFFPEEKWGFTSGGARDQTSKTKEEKVQVQGKDVVEVLREFRTRQRLRAGRLAKIEAGNANAEENIWSGKLAVITKAT</sequence>
<name>A0A6G1GT47_9PEZI</name>
<dbReference type="Gene3D" id="3.80.10.10">
    <property type="entry name" value="Ribonuclease Inhibitor"/>
    <property type="match status" value="1"/>
</dbReference>
<gene>
    <name evidence="1" type="ORF">K402DRAFT_423303</name>
</gene>
<organism evidence="1 2">
    <name type="scientific">Aulographum hederae CBS 113979</name>
    <dbReference type="NCBI Taxonomy" id="1176131"/>
    <lineage>
        <taxon>Eukaryota</taxon>
        <taxon>Fungi</taxon>
        <taxon>Dikarya</taxon>
        <taxon>Ascomycota</taxon>
        <taxon>Pezizomycotina</taxon>
        <taxon>Dothideomycetes</taxon>
        <taxon>Pleosporomycetidae</taxon>
        <taxon>Aulographales</taxon>
        <taxon>Aulographaceae</taxon>
    </lineage>
</organism>
<dbReference type="AlphaFoldDB" id="A0A6G1GT47"/>
<dbReference type="EMBL" id="ML977171">
    <property type="protein sequence ID" value="KAF1983982.1"/>
    <property type="molecule type" value="Genomic_DNA"/>
</dbReference>
<evidence type="ECO:0000313" key="1">
    <source>
        <dbReference type="EMBL" id="KAF1983982.1"/>
    </source>
</evidence>
<accession>A0A6G1GT47</accession>